<evidence type="ECO:0000313" key="5">
    <source>
        <dbReference type="EMBL" id="BBD73251.1"/>
    </source>
</evidence>
<dbReference type="Proteomes" id="UP000276741">
    <property type="component" value="Chromosome"/>
</dbReference>
<dbReference type="SUPFAM" id="SSF52540">
    <property type="entry name" value="P-loop containing nucleoside triphosphate hydrolases"/>
    <property type="match status" value="2"/>
</dbReference>
<evidence type="ECO:0000259" key="4">
    <source>
        <dbReference type="PROSITE" id="PS50893"/>
    </source>
</evidence>
<dbReference type="PROSITE" id="PS50893">
    <property type="entry name" value="ABC_TRANSPORTER_2"/>
    <property type="match status" value="2"/>
</dbReference>
<keyword evidence="1" id="KW-0813">Transport</keyword>
<evidence type="ECO:0000313" key="7">
    <source>
        <dbReference type="Proteomes" id="UP000276741"/>
    </source>
</evidence>
<dbReference type="Pfam" id="PF08352">
    <property type="entry name" value="oligo_HPY"/>
    <property type="match status" value="2"/>
</dbReference>
<dbReference type="Pfam" id="PF00005">
    <property type="entry name" value="ABC_tran"/>
    <property type="match status" value="2"/>
</dbReference>
<reference evidence="7" key="2">
    <citation type="submission" date="2018-04" db="EMBL/GenBank/DDBJ databases">
        <title>Complete genome sequence of Sulfodiicoccus acidiphilus strain HS-1.</title>
        <authorList>
            <person name="Sakai H.D."/>
            <person name="Kurosawa N."/>
        </authorList>
    </citation>
    <scope>NUCLEOTIDE SEQUENCE [LARGE SCALE GENOMIC DNA]</scope>
    <source>
        <strain evidence="7">HS-1</strain>
    </source>
</reference>
<dbReference type="PANTHER" id="PTHR43067:SF3">
    <property type="entry name" value="MALTOSE ABC TRANSPORTER, ATP-BINDING PROTEIN"/>
    <property type="match status" value="1"/>
</dbReference>
<evidence type="ECO:0000313" key="6">
    <source>
        <dbReference type="EMBL" id="GGT89592.1"/>
    </source>
</evidence>
<dbReference type="NCBIfam" id="TIGR01727">
    <property type="entry name" value="oligo_HPY"/>
    <property type="match status" value="1"/>
</dbReference>
<dbReference type="GO" id="GO:0015833">
    <property type="term" value="P:peptide transport"/>
    <property type="evidence" value="ECO:0007669"/>
    <property type="project" value="InterPro"/>
</dbReference>
<reference evidence="6" key="4">
    <citation type="submission" date="2020-09" db="EMBL/GenBank/DDBJ databases">
        <authorList>
            <person name="Sun Q."/>
            <person name="Ohkuma M."/>
        </authorList>
    </citation>
    <scope>NUCLEOTIDE SEQUENCE</scope>
    <source>
        <strain evidence="6">JCM 31740</strain>
    </source>
</reference>
<dbReference type="InterPro" id="IPR013563">
    <property type="entry name" value="Oligopep_ABC_C"/>
</dbReference>
<dbReference type="PANTHER" id="PTHR43067">
    <property type="entry name" value="OLIGOPEPTIDE/DIPEPTIDE ABC TRANSPORTER, ATPASE SUBUNIT"/>
    <property type="match status" value="1"/>
</dbReference>
<dbReference type="InterPro" id="IPR003439">
    <property type="entry name" value="ABC_transporter-like_ATP-bd"/>
</dbReference>
<dbReference type="NCBIfam" id="NF007739">
    <property type="entry name" value="PRK10419.1"/>
    <property type="match status" value="2"/>
</dbReference>
<organism evidence="5 7">
    <name type="scientific">Sulfodiicoccus acidiphilus</name>
    <dbReference type="NCBI Taxonomy" id="1670455"/>
    <lineage>
        <taxon>Archaea</taxon>
        <taxon>Thermoproteota</taxon>
        <taxon>Thermoprotei</taxon>
        <taxon>Sulfolobales</taxon>
        <taxon>Sulfolobaceae</taxon>
        <taxon>Sulfodiicoccus</taxon>
    </lineage>
</organism>
<sequence>MKMLKSYLAYLHVSPMASVMSVKNLVAGYYTPTGVIVTVTGVSFDVNEGEIFAIVGESGCGKSTLAAAIYRLLKPPGKVFHGKVLFHGRDLLELNEEEVRKIRGKEISYVPQYAMDALDPVSKIGKLMKRFLEEHDYNEGEAEREVVEKLKMMRLPEQVVNMYPMELSGGMRQRVVLATSMLLNPRLVILDEPTTGLDVLVQYGILKDLKQVQRQLGFSVIIISHDLPMIMMLADRVSVMYAGELVEVGARDQLLENPKHPYTSLLLRSVPSIMKRRDKLLTIPGSPPLLTSLPKACRFSPRCPFKVDACEEGHPVLAGNSHTWRCFVTQDGRDVNSLSLPIDYFGGEEVTEGKTGTASEGDVVMEVRNLTKVFRVGRGLISKEDLVAVNNVSFTLRRNLITALVGGSGHGKSTIARILAGIERQTSGEVFVKGKDYSSFSSRNTREYRSEVQMIFQDPYSSLDPRHTVKWHIERPLRLHGKVKNDEELESKVREILNVVGLRPAERYVGKLPHQLSGGERQRTAVARALAVEPEVLIADEPVSMLDASVRAGVLNLLKKLKGFGMSILYITHDLATVSYVADEMMVIHNGQIVERGEVWQVINSPSHEYTKALIEAVPDPYKRL</sequence>
<evidence type="ECO:0000256" key="1">
    <source>
        <dbReference type="ARBA" id="ARBA00022448"/>
    </source>
</evidence>
<keyword evidence="3 5" id="KW-0067">ATP-binding</keyword>
<reference evidence="6" key="1">
    <citation type="journal article" date="2014" name="Int. J. Syst. Evol. Microbiol.">
        <title>Complete genome sequence of Corynebacterium casei LMG S-19264T (=DSM 44701T), isolated from a smear-ripened cheese.</title>
        <authorList>
            <consortium name="US DOE Joint Genome Institute (JGI-PGF)"/>
            <person name="Walter F."/>
            <person name="Albersmeier A."/>
            <person name="Kalinowski J."/>
            <person name="Ruckert C."/>
        </authorList>
    </citation>
    <scope>NUCLEOTIDE SEQUENCE</scope>
    <source>
        <strain evidence="6">JCM 31740</strain>
    </source>
</reference>
<dbReference type="KEGG" id="sacd:HS1genome_1640"/>
<dbReference type="FunFam" id="3.40.50.300:FF:000016">
    <property type="entry name" value="Oligopeptide ABC transporter ATP-binding component"/>
    <property type="match status" value="1"/>
</dbReference>
<evidence type="ECO:0000256" key="2">
    <source>
        <dbReference type="ARBA" id="ARBA00022741"/>
    </source>
</evidence>
<protein>
    <submittedName>
        <fullName evidence="5">ABC transporter ATP-binding protein</fullName>
    </submittedName>
</protein>
<gene>
    <name evidence="6" type="primary">appD</name>
    <name evidence="6" type="ORF">GCM10007116_04300</name>
    <name evidence="5" type="ORF">HS1genome_1640</name>
</gene>
<dbReference type="InterPro" id="IPR017871">
    <property type="entry name" value="ABC_transporter-like_CS"/>
</dbReference>
<dbReference type="Proteomes" id="UP000616143">
    <property type="component" value="Unassembled WGS sequence"/>
</dbReference>
<keyword evidence="2" id="KW-0547">Nucleotide-binding</keyword>
<accession>A0A348B4Z9</accession>
<feature type="domain" description="ABC transporter" evidence="4">
    <location>
        <begin position="20"/>
        <end position="267"/>
    </location>
</feature>
<dbReference type="GO" id="GO:0016887">
    <property type="term" value="F:ATP hydrolysis activity"/>
    <property type="evidence" value="ECO:0007669"/>
    <property type="project" value="InterPro"/>
</dbReference>
<proteinExistence type="predicted"/>
<dbReference type="PROSITE" id="PS00211">
    <property type="entry name" value="ABC_TRANSPORTER_1"/>
    <property type="match status" value="1"/>
</dbReference>
<reference evidence="5" key="3">
    <citation type="journal article" date="2019" name="BMC Res. Notes">
        <title>Complete genome sequence of the Sulfodiicoccus acidiphilus strain HS-1T, the first crenarchaeon that lacks polB3, isolated from an acidic hot spring in Ohwaku-dani, Hakone, Japan.</title>
        <authorList>
            <person name="Sakai H.D."/>
            <person name="Kurosawa N."/>
        </authorList>
    </citation>
    <scope>NUCLEOTIDE SEQUENCE</scope>
    <source>
        <strain evidence="5">HS-1</strain>
    </source>
</reference>
<dbReference type="AlphaFoldDB" id="A0A348B4Z9"/>
<dbReference type="EMBL" id="BMQS01000003">
    <property type="protein sequence ID" value="GGT89592.1"/>
    <property type="molecule type" value="Genomic_DNA"/>
</dbReference>
<dbReference type="InterPro" id="IPR003593">
    <property type="entry name" value="AAA+_ATPase"/>
</dbReference>
<dbReference type="Gene3D" id="3.40.50.300">
    <property type="entry name" value="P-loop containing nucleotide triphosphate hydrolases"/>
    <property type="match status" value="2"/>
</dbReference>
<dbReference type="EMBL" id="AP018553">
    <property type="protein sequence ID" value="BBD73251.1"/>
    <property type="molecule type" value="Genomic_DNA"/>
</dbReference>
<dbReference type="SMART" id="SM00382">
    <property type="entry name" value="AAA"/>
    <property type="match status" value="2"/>
</dbReference>
<evidence type="ECO:0000256" key="3">
    <source>
        <dbReference type="ARBA" id="ARBA00022840"/>
    </source>
</evidence>
<dbReference type="CDD" id="cd03257">
    <property type="entry name" value="ABC_NikE_OppD_transporters"/>
    <property type="match status" value="2"/>
</dbReference>
<dbReference type="InterPro" id="IPR027417">
    <property type="entry name" value="P-loop_NTPase"/>
</dbReference>
<name>A0A348B4Z9_9CREN</name>
<feature type="domain" description="ABC transporter" evidence="4">
    <location>
        <begin position="365"/>
        <end position="615"/>
    </location>
</feature>
<dbReference type="GO" id="GO:0005524">
    <property type="term" value="F:ATP binding"/>
    <property type="evidence" value="ECO:0007669"/>
    <property type="project" value="UniProtKB-KW"/>
</dbReference>
<dbReference type="NCBIfam" id="NF008453">
    <property type="entry name" value="PRK11308.1"/>
    <property type="match status" value="2"/>
</dbReference>
<keyword evidence="7" id="KW-1185">Reference proteome</keyword>